<accession>A0ACC0VCX5</accession>
<comment type="caution">
    <text evidence="1">The sequence shown here is derived from an EMBL/GenBank/DDBJ whole genome shotgun (WGS) entry which is preliminary data.</text>
</comment>
<gene>
    <name evidence="1" type="ORF">N3K66_000578</name>
</gene>
<keyword evidence="2" id="KW-1185">Reference proteome</keyword>
<reference evidence="1" key="1">
    <citation type="submission" date="2022-10" db="EMBL/GenBank/DDBJ databases">
        <title>Complete Genome of Trichothecium roseum strain YXFP-22015, a Plant Pathogen Isolated from Citrus.</title>
        <authorList>
            <person name="Wang Y."/>
            <person name="Zhu L."/>
        </authorList>
    </citation>
    <scope>NUCLEOTIDE SEQUENCE</scope>
    <source>
        <strain evidence="1">YXFP-22015</strain>
    </source>
</reference>
<name>A0ACC0VCX5_9HYPO</name>
<dbReference type="EMBL" id="CM047940">
    <property type="protein sequence ID" value="KAI9904049.1"/>
    <property type="molecule type" value="Genomic_DNA"/>
</dbReference>
<dbReference type="Proteomes" id="UP001163324">
    <property type="component" value="Chromosome 1"/>
</dbReference>
<protein>
    <submittedName>
        <fullName evidence="1">Uncharacterized protein</fullName>
    </submittedName>
</protein>
<proteinExistence type="predicted"/>
<organism evidence="1 2">
    <name type="scientific">Trichothecium roseum</name>
    <dbReference type="NCBI Taxonomy" id="47278"/>
    <lineage>
        <taxon>Eukaryota</taxon>
        <taxon>Fungi</taxon>
        <taxon>Dikarya</taxon>
        <taxon>Ascomycota</taxon>
        <taxon>Pezizomycotina</taxon>
        <taxon>Sordariomycetes</taxon>
        <taxon>Hypocreomycetidae</taxon>
        <taxon>Hypocreales</taxon>
        <taxon>Hypocreales incertae sedis</taxon>
        <taxon>Trichothecium</taxon>
    </lineage>
</organism>
<sequence>MKFDADALPGSAPSIRYPHDRSSLTIFPCTSSTSLSSDASSQSDVSFQSDIFSSQDSDSSSISSHSDSDICDSFSSERSASQFIFGTTNPAQHDRRSQPEIAPELRQNPRRTAVGAHSKPRCPPTLVRQSDRKVNFVDSLVDSSTQIVEAIWPLSSVICRNQLGNRTVLPLRTFIQETLRRSRTSYSTLQVALYYLILIKSHVPKRDFTMEQADDRHADRALQCGRRMFLAALILASKYLQDRNYSARAWSKISGLNTQEINQNEIAFLLAVNWKLHITDDIFRKWTEIVLKHTPPASPPSPGGNSPIVAQQTAYWRYLVLGLDAELTNVEVLIPKAQMASRFSDLSPSSPRSILNLEQEKPLRSMSTVDSAPPRSSLAPMILEPTPTINGCSRMAPSLGNLPTPRLTPQASGFCTPAASAATHILGKSSSMGMAMSQANNTCATQFLDRMPMSSSPQGYCPLRRSSLATSVSTASSPESMISDMSRTSRSSSISSASSLLSANANAATSVPPRFRAARLKAKPTLKLTVPSVPEDYDEYHFNSSPEPYSGPDGRLGGHSFEATQAHRQRQLEDMVRDPASDAARALQDLHNQNPSLNAAHLAKIGRKRSSEMMSMDGPLQDNVRNILNNANAPTWSDSLVSSRAAHLPSEMSFSARKRLCCATEAGSGIETIGMARPGMWHGILN</sequence>
<evidence type="ECO:0000313" key="2">
    <source>
        <dbReference type="Proteomes" id="UP001163324"/>
    </source>
</evidence>
<evidence type="ECO:0000313" key="1">
    <source>
        <dbReference type="EMBL" id="KAI9904049.1"/>
    </source>
</evidence>